<proteinExistence type="predicted"/>
<dbReference type="AlphaFoldDB" id="A0AA88A7Z9"/>
<keyword evidence="2" id="KW-1185">Reference proteome</keyword>
<reference evidence="1" key="1">
    <citation type="submission" date="2023-07" db="EMBL/GenBank/DDBJ databases">
        <title>draft genome sequence of fig (Ficus carica).</title>
        <authorList>
            <person name="Takahashi T."/>
            <person name="Nishimura K."/>
        </authorList>
    </citation>
    <scope>NUCLEOTIDE SEQUENCE</scope>
</reference>
<dbReference type="Proteomes" id="UP001187192">
    <property type="component" value="Unassembled WGS sequence"/>
</dbReference>
<evidence type="ECO:0000313" key="2">
    <source>
        <dbReference type="Proteomes" id="UP001187192"/>
    </source>
</evidence>
<name>A0AA88A7Z9_FICCA</name>
<accession>A0AA88A7Z9</accession>
<protein>
    <submittedName>
        <fullName evidence="1">Uncharacterized protein</fullName>
    </submittedName>
</protein>
<gene>
    <name evidence="1" type="ORF">TIFTF001_017396</name>
</gene>
<sequence>MPSKIRRPRDKLRPRLLFLFFPSDHHKLRRPKSASGPGSGSAFRFYSLAAQFPVVWPSQLRVFCLIASFPHTPYSQHLKLGMSESPLMMSSASSLQPTTSLLSSSPPGFCRNFREVIWAL</sequence>
<dbReference type="EMBL" id="BTGU01000027">
    <property type="protein sequence ID" value="GMN48227.1"/>
    <property type="molecule type" value="Genomic_DNA"/>
</dbReference>
<comment type="caution">
    <text evidence="1">The sequence shown here is derived from an EMBL/GenBank/DDBJ whole genome shotgun (WGS) entry which is preliminary data.</text>
</comment>
<evidence type="ECO:0000313" key="1">
    <source>
        <dbReference type="EMBL" id="GMN48227.1"/>
    </source>
</evidence>
<organism evidence="1 2">
    <name type="scientific">Ficus carica</name>
    <name type="common">Common fig</name>
    <dbReference type="NCBI Taxonomy" id="3494"/>
    <lineage>
        <taxon>Eukaryota</taxon>
        <taxon>Viridiplantae</taxon>
        <taxon>Streptophyta</taxon>
        <taxon>Embryophyta</taxon>
        <taxon>Tracheophyta</taxon>
        <taxon>Spermatophyta</taxon>
        <taxon>Magnoliopsida</taxon>
        <taxon>eudicotyledons</taxon>
        <taxon>Gunneridae</taxon>
        <taxon>Pentapetalae</taxon>
        <taxon>rosids</taxon>
        <taxon>fabids</taxon>
        <taxon>Rosales</taxon>
        <taxon>Moraceae</taxon>
        <taxon>Ficeae</taxon>
        <taxon>Ficus</taxon>
    </lineage>
</organism>